<feature type="region of interest" description="Disordered" evidence="11">
    <location>
        <begin position="1407"/>
        <end position="1429"/>
    </location>
</feature>
<feature type="transmembrane region" description="Helical" evidence="12">
    <location>
        <begin position="64"/>
        <end position="84"/>
    </location>
</feature>
<feature type="transmembrane region" description="Helical" evidence="12">
    <location>
        <begin position="125"/>
        <end position="145"/>
    </location>
</feature>
<keyword evidence="16" id="KW-1185">Reference proteome</keyword>
<evidence type="ECO:0000313" key="15">
    <source>
        <dbReference type="EMBL" id="KAH7375691.1"/>
    </source>
</evidence>
<feature type="transmembrane region" description="Helical" evidence="12">
    <location>
        <begin position="443"/>
        <end position="463"/>
    </location>
</feature>
<evidence type="ECO:0000256" key="11">
    <source>
        <dbReference type="SAM" id="MobiDB-lite"/>
    </source>
</evidence>
<feature type="domain" description="ABC transporter" evidence="13">
    <location>
        <begin position="608"/>
        <end position="864"/>
    </location>
</feature>
<dbReference type="PROSITE" id="PS50929">
    <property type="entry name" value="ABC_TM1F"/>
    <property type="match status" value="2"/>
</dbReference>
<evidence type="ECO:0000313" key="16">
    <source>
        <dbReference type="Proteomes" id="UP000813385"/>
    </source>
</evidence>
<gene>
    <name evidence="15" type="ORF">B0T11DRAFT_11979</name>
</gene>
<dbReference type="InterPro" id="IPR036640">
    <property type="entry name" value="ABC1_TM_sf"/>
</dbReference>
<dbReference type="Gene3D" id="3.40.50.300">
    <property type="entry name" value="P-loop containing nucleotide triphosphate hydrolases"/>
    <property type="match status" value="2"/>
</dbReference>
<dbReference type="Pfam" id="PF00664">
    <property type="entry name" value="ABC_membrane"/>
    <property type="match status" value="2"/>
</dbReference>
<feature type="transmembrane region" description="Helical" evidence="12">
    <location>
        <begin position="165"/>
        <end position="182"/>
    </location>
</feature>
<feature type="region of interest" description="Disordered" evidence="11">
    <location>
        <begin position="369"/>
        <end position="395"/>
    </location>
</feature>
<feature type="transmembrane region" description="Helical" evidence="12">
    <location>
        <begin position="1118"/>
        <end position="1139"/>
    </location>
</feature>
<keyword evidence="5" id="KW-0677">Repeat</keyword>
<keyword evidence="6" id="KW-0547">Nucleotide-binding</keyword>
<name>A0A8K0X896_9PEZI</name>
<evidence type="ECO:0000256" key="9">
    <source>
        <dbReference type="ARBA" id="ARBA00023136"/>
    </source>
</evidence>
<evidence type="ECO:0000256" key="12">
    <source>
        <dbReference type="SAM" id="Phobius"/>
    </source>
</evidence>
<dbReference type="EMBL" id="JAGPXD010000001">
    <property type="protein sequence ID" value="KAH7375691.1"/>
    <property type="molecule type" value="Genomic_DNA"/>
</dbReference>
<feature type="transmembrane region" description="Helical" evidence="12">
    <location>
        <begin position="1019"/>
        <end position="1042"/>
    </location>
</feature>
<dbReference type="InterPro" id="IPR027417">
    <property type="entry name" value="P-loop_NTPase"/>
</dbReference>
<dbReference type="GO" id="GO:0005524">
    <property type="term" value="F:ATP binding"/>
    <property type="evidence" value="ECO:0007669"/>
    <property type="project" value="UniProtKB-KW"/>
</dbReference>
<evidence type="ECO:0000256" key="5">
    <source>
        <dbReference type="ARBA" id="ARBA00022737"/>
    </source>
</evidence>
<dbReference type="FunFam" id="3.40.50.300:FF:000825">
    <property type="entry name" value="ABC bile acid transporter"/>
    <property type="match status" value="1"/>
</dbReference>
<keyword evidence="10" id="KW-0325">Glycoprotein</keyword>
<dbReference type="PANTHER" id="PTHR24223:SF456">
    <property type="entry name" value="MULTIDRUG RESISTANCE-ASSOCIATED PROTEIN LETHAL(2)03659"/>
    <property type="match status" value="1"/>
</dbReference>
<dbReference type="SMART" id="SM00382">
    <property type="entry name" value="AAA"/>
    <property type="match status" value="2"/>
</dbReference>
<evidence type="ECO:0000256" key="10">
    <source>
        <dbReference type="ARBA" id="ARBA00023180"/>
    </source>
</evidence>
<dbReference type="SUPFAM" id="SSF90123">
    <property type="entry name" value="ABC transporter transmembrane region"/>
    <property type="match status" value="2"/>
</dbReference>
<dbReference type="CDD" id="cd18596">
    <property type="entry name" value="ABC_6TM_VMR1_D1_like"/>
    <property type="match status" value="1"/>
</dbReference>
<keyword evidence="7" id="KW-0067">ATP-binding</keyword>
<dbReference type="FunFam" id="3.40.50.300:FF:000610">
    <property type="entry name" value="Multidrug resistance-associated ABC transporter"/>
    <property type="match status" value="1"/>
</dbReference>
<sequence>MAPDLLLLEAAVGLGAIGVCSIPGILALLRQLRHKKPRDNFYEDKDGKSKPEDIAAFSNRWQKLAIAFITALGLGSSLAASFLITPQHSERETLVLENWLLTGSWIFLALQAVCITAMHSSVEAYNLGLWAWFSSLILGLVTLLQDPNTFVLLLKQNLPSFVLKIVNLVAVLSLFFASVALPRRPDVYRNGRVVDRMFTSTAFNRYNWSWGTDLMAYAKKTGTLETEDLARPNSHTSSADNAAIWNAKFKDTKMKSHWALWGRIIWYYRWSFSVQWFVALTRNFLAMAPFWVTLQILRALERRKPGEPLSLDTWVMIFWLGFTIAADAWVTTCLFWLSWCEVLVPLRGLLSALIVEKAMRRKNVKGTASKSPLDAAKDSDDKTDAAEEEDDDADALKSQQGIVNLIGVDAKRVSDFAAFQFFIPGSFARLAVAIWFLVSLLGWIPVVGGLATWGIILPLNIYYTKLYSAAQDRLMKVRDQKLAVVNESLQGMRQIKFSALESQWEKRILGMREKELTATWDVFKSDTLLFGSWIVTPIALAAASLVIYAVIHRELTPSVAFVSISVFKALELALSLVPELITDMIDANVSVRRMFEYFNAPEVENNIVEGPDVAFEGADLAWPAEEDTAEADRFVIRNVNLTFPTGELSIISGPTGSGKSLLLASILGETDLLSGKIYAPKPPSISERRDKAANPANWIIPESIAFISQIPWIENATLKDNILFGLPLDEQRFNDVIKACALEKDLQMLSDGERTELGANGVNLSGGQKWRVTLARAVYSRAGILIMDDIFSAVDTHVGRHIFEKCLTGPLCRGRTRILVTHHVALVESKAKFIAELGNGTVLHSGFLSELDEDGTLELIKSHEPLQSKGEPVDDDRTVVNSEQASQLAVPQTVEEEDVDGGIIKKVPSRAARQFVEEETREQGAIKVHVYSAYLRDSGGWAWWIFALFLFTGFQALTLGRSWWLRIWTNSTSNANLNNLTTSQLAYTPDLQHVVNIMTPTPTTDVGITSQSYSLNFYLGIYILISVMTAIGGTVRFGYMFLMSIKASRRLFENMTYSILRTPLRWIDTVPTGRVLNRFTADFNIIDSRLAIDLTTTASNVLGVLGICVAAMFVSPYIIILALVLLSCCAYIATFYLAAARPAKRLESTTKSPIFELFGSSLSGVTTIRGFDKATHYVDAMYEKLDDYGMATYHLWLYNRWMGWKMNIVGSLFAVVVAAMVLSNSQMDAALAGFTLSFALEFSDSVLWTIRNYANIELDMNAAERVVEYSELPTEDQGGQDPPATWPTEGRLEVDNLVVTYASDLPPVLKGISFSVDKNQRVGVVGRTGAGKSSLTLALFRFLEAQAGSIHIDGLDISKIKLQQLRSRLAIIPQDPVLFSGTVRSNLDPFDERTDDELRDSLQRVHLVGSTPGTPGEPSGSSSATAVATNTNPFSSLSSPISEGGLNLSQGQRQLLCLARAIVARPKVMVLDEATSAVDMATDTLIQRSIREEFTGSTLIVIAHRLSTIADFDRILVLSEGTVAEYGSPQELWEKGPDGVFRSMCDESGEKEKLRQVIFGEEH</sequence>
<reference evidence="15" key="1">
    <citation type="journal article" date="2021" name="Nat. Commun.">
        <title>Genetic determinants of endophytism in the Arabidopsis root mycobiome.</title>
        <authorList>
            <person name="Mesny F."/>
            <person name="Miyauchi S."/>
            <person name="Thiergart T."/>
            <person name="Pickel B."/>
            <person name="Atanasova L."/>
            <person name="Karlsson M."/>
            <person name="Huettel B."/>
            <person name="Barry K.W."/>
            <person name="Haridas S."/>
            <person name="Chen C."/>
            <person name="Bauer D."/>
            <person name="Andreopoulos W."/>
            <person name="Pangilinan J."/>
            <person name="LaButti K."/>
            <person name="Riley R."/>
            <person name="Lipzen A."/>
            <person name="Clum A."/>
            <person name="Drula E."/>
            <person name="Henrissat B."/>
            <person name="Kohler A."/>
            <person name="Grigoriev I.V."/>
            <person name="Martin F.M."/>
            <person name="Hacquard S."/>
        </authorList>
    </citation>
    <scope>NUCLEOTIDE SEQUENCE</scope>
    <source>
        <strain evidence="15">MPI-CAGE-AT-0016</strain>
    </source>
</reference>
<dbReference type="OrthoDB" id="6500128at2759"/>
<feature type="transmembrane region" description="Helical" evidence="12">
    <location>
        <begin position="1090"/>
        <end position="1112"/>
    </location>
</feature>
<evidence type="ECO:0000256" key="1">
    <source>
        <dbReference type="ARBA" id="ARBA00004141"/>
    </source>
</evidence>
<dbReference type="InterPro" id="IPR011527">
    <property type="entry name" value="ABC1_TM_dom"/>
</dbReference>
<dbReference type="CDD" id="cd03244">
    <property type="entry name" value="ABCC_MRP_domain2"/>
    <property type="match status" value="1"/>
</dbReference>
<feature type="transmembrane region" description="Helical" evidence="12">
    <location>
        <begin position="528"/>
        <end position="551"/>
    </location>
</feature>
<feature type="domain" description="ABC transmembrane type-1" evidence="14">
    <location>
        <begin position="402"/>
        <end position="586"/>
    </location>
</feature>
<dbReference type="CDD" id="cd03250">
    <property type="entry name" value="ABCC_MRP_domain1"/>
    <property type="match status" value="1"/>
</dbReference>
<dbReference type="GO" id="GO:0016020">
    <property type="term" value="C:membrane"/>
    <property type="evidence" value="ECO:0007669"/>
    <property type="project" value="UniProtKB-SubCell"/>
</dbReference>
<feature type="transmembrane region" description="Helical" evidence="12">
    <location>
        <begin position="6"/>
        <end position="29"/>
    </location>
</feature>
<feature type="domain" description="ABC transmembrane type-1" evidence="14">
    <location>
        <begin position="945"/>
        <end position="1258"/>
    </location>
</feature>
<dbReference type="PROSITE" id="PS00211">
    <property type="entry name" value="ABC_TRANSPORTER_1"/>
    <property type="match status" value="1"/>
</dbReference>
<feature type="compositionally biased region" description="Low complexity" evidence="11">
    <location>
        <begin position="1409"/>
        <end position="1426"/>
    </location>
</feature>
<keyword evidence="8 12" id="KW-1133">Transmembrane helix</keyword>
<evidence type="ECO:0000256" key="3">
    <source>
        <dbReference type="ARBA" id="ARBA00022448"/>
    </source>
</evidence>
<comment type="caution">
    <text evidence="15">The sequence shown here is derived from an EMBL/GenBank/DDBJ whole genome shotgun (WGS) entry which is preliminary data.</text>
</comment>
<feature type="transmembrane region" description="Helical" evidence="12">
    <location>
        <begin position="941"/>
        <end position="964"/>
    </location>
</feature>
<evidence type="ECO:0000256" key="6">
    <source>
        <dbReference type="ARBA" id="ARBA00022741"/>
    </source>
</evidence>
<feature type="compositionally biased region" description="Basic and acidic residues" evidence="11">
    <location>
        <begin position="375"/>
        <end position="385"/>
    </location>
</feature>
<evidence type="ECO:0000256" key="7">
    <source>
        <dbReference type="ARBA" id="ARBA00022840"/>
    </source>
</evidence>
<feature type="domain" description="ABC transporter" evidence="13">
    <location>
        <begin position="1292"/>
        <end position="1545"/>
    </location>
</feature>
<comment type="similarity">
    <text evidence="2">Belongs to the ABC transporter superfamily. ABCC family. Conjugate transporter (TC 3.A.1.208) subfamily.</text>
</comment>
<feature type="transmembrane region" description="Helical" evidence="12">
    <location>
        <begin position="313"/>
        <end position="330"/>
    </location>
</feature>
<proteinExistence type="inferred from homology"/>
<dbReference type="PANTHER" id="PTHR24223">
    <property type="entry name" value="ATP-BINDING CASSETTE SUB-FAMILY C"/>
    <property type="match status" value="1"/>
</dbReference>
<dbReference type="InterPro" id="IPR050173">
    <property type="entry name" value="ABC_transporter_C-like"/>
</dbReference>
<protein>
    <submittedName>
        <fullName evidence="15">ATP-dependent bile acid permease</fullName>
    </submittedName>
</protein>
<comment type="subcellular location">
    <subcellularLocation>
        <location evidence="1">Membrane</location>
        <topology evidence="1">Multi-pass membrane protein</topology>
    </subcellularLocation>
</comment>
<evidence type="ECO:0000259" key="13">
    <source>
        <dbReference type="PROSITE" id="PS50893"/>
    </source>
</evidence>
<keyword evidence="3" id="KW-0813">Transport</keyword>
<dbReference type="CDD" id="cd18604">
    <property type="entry name" value="ABC_6TM_VMR1_D2_like"/>
    <property type="match status" value="1"/>
</dbReference>
<evidence type="ECO:0000256" key="2">
    <source>
        <dbReference type="ARBA" id="ARBA00009726"/>
    </source>
</evidence>
<dbReference type="Gene3D" id="1.20.1560.10">
    <property type="entry name" value="ABC transporter type 1, transmembrane domain"/>
    <property type="match status" value="2"/>
</dbReference>
<dbReference type="GO" id="GO:0016887">
    <property type="term" value="F:ATP hydrolysis activity"/>
    <property type="evidence" value="ECO:0007669"/>
    <property type="project" value="InterPro"/>
</dbReference>
<organism evidence="15 16">
    <name type="scientific">Plectosphaerella cucumerina</name>
    <dbReference type="NCBI Taxonomy" id="40658"/>
    <lineage>
        <taxon>Eukaryota</taxon>
        <taxon>Fungi</taxon>
        <taxon>Dikarya</taxon>
        <taxon>Ascomycota</taxon>
        <taxon>Pezizomycotina</taxon>
        <taxon>Sordariomycetes</taxon>
        <taxon>Hypocreomycetidae</taxon>
        <taxon>Glomerellales</taxon>
        <taxon>Plectosphaerellaceae</taxon>
        <taxon>Plectosphaerella</taxon>
    </lineage>
</organism>
<evidence type="ECO:0000256" key="8">
    <source>
        <dbReference type="ARBA" id="ARBA00022989"/>
    </source>
</evidence>
<accession>A0A8K0X896</accession>
<evidence type="ECO:0000259" key="14">
    <source>
        <dbReference type="PROSITE" id="PS50929"/>
    </source>
</evidence>
<dbReference type="GO" id="GO:0140359">
    <property type="term" value="F:ABC-type transporter activity"/>
    <property type="evidence" value="ECO:0007669"/>
    <property type="project" value="InterPro"/>
</dbReference>
<dbReference type="InterPro" id="IPR003593">
    <property type="entry name" value="AAA+_ATPase"/>
</dbReference>
<dbReference type="InterPro" id="IPR017871">
    <property type="entry name" value="ABC_transporter-like_CS"/>
</dbReference>
<dbReference type="SUPFAM" id="SSF52540">
    <property type="entry name" value="P-loop containing nucleoside triphosphate hydrolases"/>
    <property type="match status" value="2"/>
</dbReference>
<dbReference type="Pfam" id="PF00005">
    <property type="entry name" value="ABC_tran"/>
    <property type="match status" value="2"/>
</dbReference>
<keyword evidence="9 12" id="KW-0472">Membrane</keyword>
<dbReference type="Proteomes" id="UP000813385">
    <property type="component" value="Unassembled WGS sequence"/>
</dbReference>
<feature type="transmembrane region" description="Helical" evidence="12">
    <location>
        <begin position="1204"/>
        <end position="1223"/>
    </location>
</feature>
<feature type="transmembrane region" description="Helical" evidence="12">
    <location>
        <begin position="284"/>
        <end position="301"/>
    </location>
</feature>
<feature type="transmembrane region" description="Helical" evidence="12">
    <location>
        <begin position="99"/>
        <end position="118"/>
    </location>
</feature>
<evidence type="ECO:0000256" key="4">
    <source>
        <dbReference type="ARBA" id="ARBA00022692"/>
    </source>
</evidence>
<keyword evidence="4 12" id="KW-0812">Transmembrane</keyword>
<dbReference type="InterPro" id="IPR003439">
    <property type="entry name" value="ABC_transporter-like_ATP-bd"/>
</dbReference>
<dbReference type="PROSITE" id="PS50893">
    <property type="entry name" value="ABC_TRANSPORTER_2"/>
    <property type="match status" value="2"/>
</dbReference>